<gene>
    <name evidence="1" type="ORF">ACFPYJ_02400</name>
</gene>
<dbReference type="Proteomes" id="UP001596047">
    <property type="component" value="Unassembled WGS sequence"/>
</dbReference>
<accession>A0ABW0VQ24</accession>
<proteinExistence type="predicted"/>
<dbReference type="Gene3D" id="2.160.10.10">
    <property type="entry name" value="Hexapeptide repeat proteins"/>
    <property type="match status" value="1"/>
</dbReference>
<reference evidence="2" key="1">
    <citation type="journal article" date="2019" name="Int. J. Syst. Evol. Microbiol.">
        <title>The Global Catalogue of Microorganisms (GCM) 10K type strain sequencing project: providing services to taxonomists for standard genome sequencing and annotation.</title>
        <authorList>
            <consortium name="The Broad Institute Genomics Platform"/>
            <consortium name="The Broad Institute Genome Sequencing Center for Infectious Disease"/>
            <person name="Wu L."/>
            <person name="Ma J."/>
        </authorList>
    </citation>
    <scope>NUCLEOTIDE SEQUENCE [LARGE SCALE GENOMIC DNA]</scope>
    <source>
        <strain evidence="2">CGMCC 1.3240</strain>
    </source>
</reference>
<sequence>MDAVVTNGVRIAPNRFVPPGAHIDTQAKANSLRRVPKDRKEFAREVQRVNREFPPSYNSPIRHSSLFMRDLL</sequence>
<dbReference type="EMBL" id="JBHSOW010000012">
    <property type="protein sequence ID" value="MFC5647985.1"/>
    <property type="molecule type" value="Genomic_DNA"/>
</dbReference>
<comment type="caution">
    <text evidence="1">The sequence shown here is derived from an EMBL/GenBank/DDBJ whole genome shotgun (WGS) entry which is preliminary data.</text>
</comment>
<protein>
    <submittedName>
        <fullName evidence="1">Uncharacterized protein</fullName>
    </submittedName>
</protein>
<evidence type="ECO:0000313" key="1">
    <source>
        <dbReference type="EMBL" id="MFC5647985.1"/>
    </source>
</evidence>
<organism evidence="1 2">
    <name type="scientific">Paenibacillus solisilvae</name>
    <dbReference type="NCBI Taxonomy" id="2486751"/>
    <lineage>
        <taxon>Bacteria</taxon>
        <taxon>Bacillati</taxon>
        <taxon>Bacillota</taxon>
        <taxon>Bacilli</taxon>
        <taxon>Bacillales</taxon>
        <taxon>Paenibacillaceae</taxon>
        <taxon>Paenibacillus</taxon>
    </lineage>
</organism>
<keyword evidence="2" id="KW-1185">Reference proteome</keyword>
<dbReference type="RefSeq" id="WP_379186451.1">
    <property type="nucleotide sequence ID" value="NZ_JBHSOW010000012.1"/>
</dbReference>
<name>A0ABW0VQ24_9BACL</name>
<evidence type="ECO:0000313" key="2">
    <source>
        <dbReference type="Proteomes" id="UP001596047"/>
    </source>
</evidence>